<feature type="domain" description="DUF8040" evidence="3">
    <location>
        <begin position="1"/>
        <end position="70"/>
    </location>
</feature>
<dbReference type="OMA" id="ISCEMIR"/>
<sequence length="474" mass="54323">MDRRTFGISCEMIRDTGGLKATRNMSIEEIVAMFVYVLAHHKKSRTICGLFWRSRETVSRQFNLCLLTVLKLHTILLKKSEPITEDCTDERWKCFKNCLESIATNVLGVCCYYLVDAGYCNADGFLAPYRGQRYHLNEFNVMKKMENDEIVRGRGKNKCFWTGEEVKVLIESLQELACDPMWKSDGGFKNNYISDLLKIILCKQPTFTKQVSPHIESKVKWLKNRFHAIVEMCKESGCSWNDAEKKISCEKQWYDDWCKTHKHAKSLWNVKFPYLGDLEIVYGRDRATGNVAEDFAQAVQDMEDVQNLEEGDEGLDAMSNSDNDKVEEDEVNSMEQSTQPSSTSTRNSKKQKKQSPPIANVSKKMKSASTTRGDLDASLQLLTSKFRNFVKGIQANFTTMAAAMSNEDKREQLVSDRRNQVVAELMKLALPSGDVMNAADILSEQIFKLYVFYNLPAEMKRQYVINLLYPPSTR</sequence>
<evidence type="ECO:0000259" key="3">
    <source>
        <dbReference type="Pfam" id="PF26138"/>
    </source>
</evidence>
<dbReference type="Proteomes" id="UP000295252">
    <property type="component" value="Chromosome IV"/>
</dbReference>
<gene>
    <name evidence="4" type="ORF">GSCOC_T00014624001</name>
</gene>
<reference evidence="5" key="1">
    <citation type="journal article" date="2014" name="Science">
        <title>The coffee genome provides insight into the convergent evolution of caffeine biosynthesis.</title>
        <authorList>
            <person name="Denoeud F."/>
            <person name="Carretero-Paulet L."/>
            <person name="Dereeper A."/>
            <person name="Droc G."/>
            <person name="Guyot R."/>
            <person name="Pietrella M."/>
            <person name="Zheng C."/>
            <person name="Alberti A."/>
            <person name="Anthony F."/>
            <person name="Aprea G."/>
            <person name="Aury J.M."/>
            <person name="Bento P."/>
            <person name="Bernard M."/>
            <person name="Bocs S."/>
            <person name="Campa C."/>
            <person name="Cenci A."/>
            <person name="Combes M.C."/>
            <person name="Crouzillat D."/>
            <person name="Da Silva C."/>
            <person name="Daddiego L."/>
            <person name="De Bellis F."/>
            <person name="Dussert S."/>
            <person name="Garsmeur O."/>
            <person name="Gayraud T."/>
            <person name="Guignon V."/>
            <person name="Jahn K."/>
            <person name="Jamilloux V."/>
            <person name="Joet T."/>
            <person name="Labadie K."/>
            <person name="Lan T."/>
            <person name="Leclercq J."/>
            <person name="Lepelley M."/>
            <person name="Leroy T."/>
            <person name="Li L.T."/>
            <person name="Librado P."/>
            <person name="Lopez L."/>
            <person name="Munoz A."/>
            <person name="Noel B."/>
            <person name="Pallavicini A."/>
            <person name="Perrotta G."/>
            <person name="Poncet V."/>
            <person name="Pot D."/>
            <person name="Priyono X."/>
            <person name="Rigoreau M."/>
            <person name="Rouard M."/>
            <person name="Rozas J."/>
            <person name="Tranchant-Dubreuil C."/>
            <person name="VanBuren R."/>
            <person name="Zhang Q."/>
            <person name="Andrade A.C."/>
            <person name="Argout X."/>
            <person name="Bertrand B."/>
            <person name="de Kochko A."/>
            <person name="Graziosi G."/>
            <person name="Henry R.J."/>
            <person name="Jayarama X."/>
            <person name="Ming R."/>
            <person name="Nagai C."/>
            <person name="Rounsley S."/>
            <person name="Sankoff D."/>
            <person name="Giuliano G."/>
            <person name="Albert V.A."/>
            <person name="Wincker P."/>
            <person name="Lashermes P."/>
        </authorList>
    </citation>
    <scope>NUCLEOTIDE SEQUENCE [LARGE SCALE GENOMIC DNA]</scope>
    <source>
        <strain evidence="5">cv. DH200-94</strain>
    </source>
</reference>
<name>A0A068TMY0_COFCA</name>
<keyword evidence="5" id="KW-1185">Reference proteome</keyword>
<dbReference type="AlphaFoldDB" id="A0A068TMY0"/>
<evidence type="ECO:0000313" key="4">
    <source>
        <dbReference type="EMBL" id="CDO97314.1"/>
    </source>
</evidence>
<organism evidence="4 5">
    <name type="scientific">Coffea canephora</name>
    <name type="common">Robusta coffee</name>
    <dbReference type="NCBI Taxonomy" id="49390"/>
    <lineage>
        <taxon>Eukaryota</taxon>
        <taxon>Viridiplantae</taxon>
        <taxon>Streptophyta</taxon>
        <taxon>Embryophyta</taxon>
        <taxon>Tracheophyta</taxon>
        <taxon>Spermatophyta</taxon>
        <taxon>Magnoliopsida</taxon>
        <taxon>eudicotyledons</taxon>
        <taxon>Gunneridae</taxon>
        <taxon>Pentapetalae</taxon>
        <taxon>asterids</taxon>
        <taxon>lamiids</taxon>
        <taxon>Gentianales</taxon>
        <taxon>Rubiaceae</taxon>
        <taxon>Ixoroideae</taxon>
        <taxon>Gardenieae complex</taxon>
        <taxon>Bertiereae - Coffeeae clade</taxon>
        <taxon>Coffeeae</taxon>
        <taxon>Coffea</taxon>
    </lineage>
</organism>
<feature type="domain" description="Myb/SANT-like" evidence="2">
    <location>
        <begin position="161"/>
        <end position="255"/>
    </location>
</feature>
<dbReference type="PANTHER" id="PTHR46250:SF15">
    <property type="entry name" value="OS01G0523800 PROTEIN"/>
    <property type="match status" value="1"/>
</dbReference>
<evidence type="ECO:0000256" key="1">
    <source>
        <dbReference type="SAM" id="MobiDB-lite"/>
    </source>
</evidence>
<dbReference type="PhylomeDB" id="A0A068TMY0"/>
<dbReference type="OrthoDB" id="1746344at2759"/>
<feature type="region of interest" description="Disordered" evidence="1">
    <location>
        <begin position="313"/>
        <end position="372"/>
    </location>
</feature>
<dbReference type="Gramene" id="CDO97314">
    <property type="protein sequence ID" value="CDO97314"/>
    <property type="gene ID" value="GSCOC_T00014624001"/>
</dbReference>
<dbReference type="EMBL" id="HG739085">
    <property type="protein sequence ID" value="CDO97314.1"/>
    <property type="molecule type" value="Genomic_DNA"/>
</dbReference>
<accession>A0A068TMY0</accession>
<feature type="compositionally biased region" description="Polar residues" evidence="1">
    <location>
        <begin position="333"/>
        <end position="346"/>
    </location>
</feature>
<dbReference type="PANTHER" id="PTHR46250">
    <property type="entry name" value="MYB/SANT-LIKE DNA-BINDING DOMAIN PROTEIN-RELATED"/>
    <property type="match status" value="1"/>
</dbReference>
<protein>
    <submittedName>
        <fullName evidence="4">Uncharacterized protein</fullName>
    </submittedName>
</protein>
<dbReference type="InParanoid" id="A0A068TMY0"/>
<dbReference type="InterPro" id="IPR024752">
    <property type="entry name" value="Myb/SANT-like_dom"/>
</dbReference>
<evidence type="ECO:0000313" key="5">
    <source>
        <dbReference type="Proteomes" id="UP000295252"/>
    </source>
</evidence>
<dbReference type="Pfam" id="PF26138">
    <property type="entry name" value="DUF8040"/>
    <property type="match status" value="1"/>
</dbReference>
<dbReference type="InterPro" id="IPR058353">
    <property type="entry name" value="DUF8040"/>
</dbReference>
<dbReference type="Pfam" id="PF12776">
    <property type="entry name" value="Myb_DNA-bind_3"/>
    <property type="match status" value="1"/>
</dbReference>
<proteinExistence type="predicted"/>
<evidence type="ECO:0000259" key="2">
    <source>
        <dbReference type="Pfam" id="PF12776"/>
    </source>
</evidence>